<evidence type="ECO:0000313" key="2">
    <source>
        <dbReference type="EMBL" id="QVI21585.1"/>
    </source>
</evidence>
<sequence>MRIGRWNFQLDTAAAGRAGTAVGAAPARRRPERIGAAVLAAGLLAGAGGCAFDPAAVPVPGTTISGSTYRIHIEFGNVLNLPAKAKVIANGAQVGTVEGVHVVESAQAGGRGGYVVVDADISSKAQLPTTTVAELRQNTVLGDIHLALSTPPDGFGSLLRDGGTIGQDHTRPPVQLEDTMAALAAFTQGGAVNQLQDIINHVNAVLPRDPNETKRIAQNAAGNAVDLAANLDQVDKLLNGLGVNAQVLHDRADFLDHQLSQESVDAMTGITDSIKGVTQIFAVLGQLGQSLVWLAPLATALDPVTQSFAPLALSGKPLDLSVPSNLSLLVSLLRDKLIPFVENGPKVNVTGVQADSVSRDDQVGAVLAGLRMIGAVR</sequence>
<dbReference type="Proteomes" id="UP000683310">
    <property type="component" value="Chromosome"/>
</dbReference>
<gene>
    <name evidence="2" type="ORF">KHQ06_37725</name>
</gene>
<organism evidence="2 3">
    <name type="scientific">Nocardia tengchongensis</name>
    <dbReference type="NCBI Taxonomy" id="2055889"/>
    <lineage>
        <taxon>Bacteria</taxon>
        <taxon>Bacillati</taxon>
        <taxon>Actinomycetota</taxon>
        <taxon>Actinomycetes</taxon>
        <taxon>Mycobacteriales</taxon>
        <taxon>Nocardiaceae</taxon>
        <taxon>Nocardia</taxon>
    </lineage>
</organism>
<evidence type="ECO:0000313" key="3">
    <source>
        <dbReference type="Proteomes" id="UP000683310"/>
    </source>
</evidence>
<dbReference type="InterPro" id="IPR003399">
    <property type="entry name" value="Mce/MlaD"/>
</dbReference>
<name>A0ABX8CSS8_9NOCA</name>
<dbReference type="InterPro" id="IPR052336">
    <property type="entry name" value="MlaD_Phospholipid_Transporter"/>
</dbReference>
<dbReference type="EMBL" id="CP074371">
    <property type="protein sequence ID" value="QVI21585.1"/>
    <property type="molecule type" value="Genomic_DNA"/>
</dbReference>
<feature type="domain" description="Mce/MlaD" evidence="1">
    <location>
        <begin position="68"/>
        <end position="150"/>
    </location>
</feature>
<dbReference type="PANTHER" id="PTHR33371:SF15">
    <property type="entry name" value="LIPOPROTEIN LPRN"/>
    <property type="match status" value="1"/>
</dbReference>
<evidence type="ECO:0000259" key="1">
    <source>
        <dbReference type="Pfam" id="PF02470"/>
    </source>
</evidence>
<proteinExistence type="predicted"/>
<protein>
    <submittedName>
        <fullName evidence="2">MCE family protein</fullName>
    </submittedName>
</protein>
<keyword evidence="3" id="KW-1185">Reference proteome</keyword>
<dbReference type="PANTHER" id="PTHR33371">
    <property type="entry name" value="INTERMEMBRANE PHOSPHOLIPID TRANSPORT SYSTEM BINDING PROTEIN MLAD-RELATED"/>
    <property type="match status" value="1"/>
</dbReference>
<dbReference type="Pfam" id="PF02470">
    <property type="entry name" value="MlaD"/>
    <property type="match status" value="1"/>
</dbReference>
<accession>A0ABX8CSS8</accession>
<reference evidence="2 3" key="1">
    <citation type="submission" date="2021-04" db="EMBL/GenBank/DDBJ databases">
        <title>Nocardia tengchongensis.</title>
        <authorList>
            <person name="Zhuang k."/>
            <person name="Ran Y."/>
            <person name="Li W."/>
        </authorList>
    </citation>
    <scope>NUCLEOTIDE SEQUENCE [LARGE SCALE GENOMIC DNA]</scope>
    <source>
        <strain evidence="2 3">CFH S0057</strain>
    </source>
</reference>